<protein>
    <submittedName>
        <fullName evidence="2">Uncharacterized protein</fullName>
    </submittedName>
</protein>
<organism evidence="2 3">
    <name type="scientific">Massilia atriviolacea</name>
    <dbReference type="NCBI Taxonomy" id="2495579"/>
    <lineage>
        <taxon>Bacteria</taxon>
        <taxon>Pseudomonadati</taxon>
        <taxon>Pseudomonadota</taxon>
        <taxon>Betaproteobacteria</taxon>
        <taxon>Burkholderiales</taxon>
        <taxon>Oxalobacteraceae</taxon>
        <taxon>Telluria group</taxon>
        <taxon>Massilia</taxon>
    </lineage>
</organism>
<keyword evidence="1" id="KW-1133">Transmembrane helix</keyword>
<comment type="caution">
    <text evidence="2">The sequence shown here is derived from an EMBL/GenBank/DDBJ whole genome shotgun (WGS) entry which is preliminary data.</text>
</comment>
<sequence length="92" mass="9363">MKLRAVLFSGLAGIHALASWIGAGGGTLGPAIAATIYGPLFLLDALGLPVFGNGPSGGGWAGPSELGWACVLLLWGAFWWGVATLLARACRR</sequence>
<keyword evidence="1" id="KW-0812">Transmembrane</keyword>
<reference evidence="2 3" key="1">
    <citation type="submission" date="2018-12" db="EMBL/GenBank/DDBJ databases">
        <authorList>
            <person name="Yang E."/>
        </authorList>
    </citation>
    <scope>NUCLEOTIDE SEQUENCE [LARGE SCALE GENOMIC DNA]</scope>
    <source>
        <strain evidence="2 3">SOD</strain>
    </source>
</reference>
<dbReference type="EMBL" id="RXLQ01000007">
    <property type="protein sequence ID" value="RSZ58214.1"/>
    <property type="molecule type" value="Genomic_DNA"/>
</dbReference>
<proteinExistence type="predicted"/>
<dbReference type="RefSeq" id="WP_126074787.1">
    <property type="nucleotide sequence ID" value="NZ_CP051166.1"/>
</dbReference>
<evidence type="ECO:0000313" key="2">
    <source>
        <dbReference type="EMBL" id="RSZ58214.1"/>
    </source>
</evidence>
<dbReference type="Proteomes" id="UP000278085">
    <property type="component" value="Unassembled WGS sequence"/>
</dbReference>
<keyword evidence="1" id="KW-0472">Membrane</keyword>
<evidence type="ECO:0000256" key="1">
    <source>
        <dbReference type="SAM" id="Phobius"/>
    </source>
</evidence>
<feature type="transmembrane region" description="Helical" evidence="1">
    <location>
        <begin position="66"/>
        <end position="87"/>
    </location>
</feature>
<dbReference type="OrthoDB" id="8779468at2"/>
<name>A0A430HL32_9BURK</name>
<keyword evidence="3" id="KW-1185">Reference proteome</keyword>
<evidence type="ECO:0000313" key="3">
    <source>
        <dbReference type="Proteomes" id="UP000278085"/>
    </source>
</evidence>
<gene>
    <name evidence="2" type="ORF">EJB06_14725</name>
</gene>
<accession>A0A430HL32</accession>
<dbReference type="AlphaFoldDB" id="A0A430HL32"/>